<evidence type="ECO:0000313" key="3">
    <source>
        <dbReference type="Proteomes" id="UP001162483"/>
    </source>
</evidence>
<sequence length="89" mass="9823">MMKSLSCQLNLSKTEFLVFPPSARTPPPIDFSITSNNATIKPAPMARVLGVILDLQPILPAPSPIFNKLVQTPPPQHRQNPHVPNPRNH</sequence>
<organism evidence="2 3">
    <name type="scientific">Staurois parvus</name>
    <dbReference type="NCBI Taxonomy" id="386267"/>
    <lineage>
        <taxon>Eukaryota</taxon>
        <taxon>Metazoa</taxon>
        <taxon>Chordata</taxon>
        <taxon>Craniata</taxon>
        <taxon>Vertebrata</taxon>
        <taxon>Euteleostomi</taxon>
        <taxon>Amphibia</taxon>
        <taxon>Batrachia</taxon>
        <taxon>Anura</taxon>
        <taxon>Neobatrachia</taxon>
        <taxon>Ranoidea</taxon>
        <taxon>Ranidae</taxon>
        <taxon>Staurois</taxon>
    </lineage>
</organism>
<protein>
    <submittedName>
        <fullName evidence="2">Uncharacterized protein</fullName>
    </submittedName>
</protein>
<reference evidence="2" key="1">
    <citation type="submission" date="2023-05" db="EMBL/GenBank/DDBJ databases">
        <authorList>
            <person name="Stuckert A."/>
        </authorList>
    </citation>
    <scope>NUCLEOTIDE SEQUENCE</scope>
</reference>
<accession>A0ABN9GKG7</accession>
<evidence type="ECO:0000256" key="1">
    <source>
        <dbReference type="SAM" id="MobiDB-lite"/>
    </source>
</evidence>
<gene>
    <name evidence="2" type="ORF">SPARVUS_LOCUS14034165</name>
</gene>
<dbReference type="Proteomes" id="UP001162483">
    <property type="component" value="Unassembled WGS sequence"/>
</dbReference>
<keyword evidence="3" id="KW-1185">Reference proteome</keyword>
<comment type="caution">
    <text evidence="2">The sequence shown here is derived from an EMBL/GenBank/DDBJ whole genome shotgun (WGS) entry which is preliminary data.</text>
</comment>
<dbReference type="EMBL" id="CATNWA010018540">
    <property type="protein sequence ID" value="CAI9608026.1"/>
    <property type="molecule type" value="Genomic_DNA"/>
</dbReference>
<name>A0ABN9GKG7_9NEOB</name>
<feature type="region of interest" description="Disordered" evidence="1">
    <location>
        <begin position="66"/>
        <end position="89"/>
    </location>
</feature>
<proteinExistence type="predicted"/>
<evidence type="ECO:0000313" key="2">
    <source>
        <dbReference type="EMBL" id="CAI9608026.1"/>
    </source>
</evidence>